<evidence type="ECO:0000256" key="1">
    <source>
        <dbReference type="SAM" id="Phobius"/>
    </source>
</evidence>
<keyword evidence="1" id="KW-1133">Transmembrane helix</keyword>
<keyword evidence="3" id="KW-1185">Reference proteome</keyword>
<feature type="transmembrane region" description="Helical" evidence="1">
    <location>
        <begin position="71"/>
        <end position="88"/>
    </location>
</feature>
<proteinExistence type="predicted"/>
<dbReference type="EMBL" id="JBHSWD010000001">
    <property type="protein sequence ID" value="MFC6591243.1"/>
    <property type="molecule type" value="Genomic_DNA"/>
</dbReference>
<keyword evidence="1" id="KW-0472">Membrane</keyword>
<sequence length="142" mass="14778">MLEALPNLSGEAETTQDALSWLGMDPASTSSYPADSSRLQAIGGNRAALALLVIQNVVSALLVGLGWSLGTALLASLAVNAVVGWLFFGKELRALFADVRWRTPPQLGLTLGAFLLAFLASRAFLLAFVTFFPGAIAGAPSS</sequence>
<keyword evidence="1" id="KW-0812">Transmembrane</keyword>
<accession>A0ABW1YB95</accession>
<organism evidence="2 3">
    <name type="scientific">Deinococcus lacus</name>
    <dbReference type="NCBI Taxonomy" id="392561"/>
    <lineage>
        <taxon>Bacteria</taxon>
        <taxon>Thermotogati</taxon>
        <taxon>Deinococcota</taxon>
        <taxon>Deinococci</taxon>
        <taxon>Deinococcales</taxon>
        <taxon>Deinococcaceae</taxon>
        <taxon>Deinococcus</taxon>
    </lineage>
</organism>
<gene>
    <name evidence="2" type="ORF">ACFP81_03840</name>
</gene>
<dbReference type="Proteomes" id="UP001596297">
    <property type="component" value="Unassembled WGS sequence"/>
</dbReference>
<name>A0ABW1YB95_9DEIO</name>
<feature type="transmembrane region" description="Helical" evidence="1">
    <location>
        <begin position="109"/>
        <end position="132"/>
    </location>
</feature>
<evidence type="ECO:0000313" key="2">
    <source>
        <dbReference type="EMBL" id="MFC6591243.1"/>
    </source>
</evidence>
<comment type="caution">
    <text evidence="2">The sequence shown here is derived from an EMBL/GenBank/DDBJ whole genome shotgun (WGS) entry which is preliminary data.</text>
</comment>
<reference evidence="3" key="1">
    <citation type="journal article" date="2019" name="Int. J. Syst. Evol. Microbiol.">
        <title>The Global Catalogue of Microorganisms (GCM) 10K type strain sequencing project: providing services to taxonomists for standard genome sequencing and annotation.</title>
        <authorList>
            <consortium name="The Broad Institute Genomics Platform"/>
            <consortium name="The Broad Institute Genome Sequencing Center for Infectious Disease"/>
            <person name="Wu L."/>
            <person name="Ma J."/>
        </authorList>
    </citation>
    <scope>NUCLEOTIDE SEQUENCE [LARGE SCALE GENOMIC DNA]</scope>
    <source>
        <strain evidence="3">CGMCC 1.15772</strain>
    </source>
</reference>
<protein>
    <submittedName>
        <fullName evidence="2">Uncharacterized protein</fullName>
    </submittedName>
</protein>
<evidence type="ECO:0000313" key="3">
    <source>
        <dbReference type="Proteomes" id="UP001596297"/>
    </source>
</evidence>
<dbReference type="RefSeq" id="WP_380082250.1">
    <property type="nucleotide sequence ID" value="NZ_JBHSWD010000001.1"/>
</dbReference>